<keyword evidence="2" id="KW-1185">Reference proteome</keyword>
<sequence>MLSSLTSSLHLIHQQDLDPRNSKWPVTTLVPPVVLPSRVRIRLALLVERLALFEFLRELARVVDCGVCLQMGEAAPCMML</sequence>
<reference evidence="1 2" key="1">
    <citation type="submission" date="2020-01" db="EMBL/GenBank/DDBJ databases">
        <title>Draft genome sequence of Aspergillus lentulus IFM 60648.</title>
        <authorList>
            <person name="Takahashi H."/>
            <person name="Yaguchi T."/>
        </authorList>
    </citation>
    <scope>NUCLEOTIDE SEQUENCE [LARGE SCALE GENOMIC DNA]</scope>
    <source>
        <strain evidence="1 2">IFM 60648</strain>
    </source>
</reference>
<dbReference type="EMBL" id="BLKI01000056">
    <property type="protein sequence ID" value="GFF87166.1"/>
    <property type="molecule type" value="Genomic_DNA"/>
</dbReference>
<accession>A0ABQ1ASA6</accession>
<protein>
    <submittedName>
        <fullName evidence="1">Uncharacterized protein</fullName>
    </submittedName>
</protein>
<organism evidence="1 2">
    <name type="scientific">Aspergillus lentulus</name>
    <dbReference type="NCBI Taxonomy" id="293939"/>
    <lineage>
        <taxon>Eukaryota</taxon>
        <taxon>Fungi</taxon>
        <taxon>Dikarya</taxon>
        <taxon>Ascomycota</taxon>
        <taxon>Pezizomycotina</taxon>
        <taxon>Eurotiomycetes</taxon>
        <taxon>Eurotiomycetidae</taxon>
        <taxon>Eurotiales</taxon>
        <taxon>Aspergillaceae</taxon>
        <taxon>Aspergillus</taxon>
        <taxon>Aspergillus subgen. Fumigati</taxon>
    </lineage>
</organism>
<name>A0ABQ1ASA6_ASPLE</name>
<gene>
    <name evidence="1" type="ORF">IFM60648_07954</name>
</gene>
<proteinExistence type="predicted"/>
<evidence type="ECO:0000313" key="1">
    <source>
        <dbReference type="EMBL" id="GFF87166.1"/>
    </source>
</evidence>
<dbReference type="Proteomes" id="UP000465220">
    <property type="component" value="Unassembled WGS sequence"/>
</dbReference>
<evidence type="ECO:0000313" key="2">
    <source>
        <dbReference type="Proteomes" id="UP000465220"/>
    </source>
</evidence>
<comment type="caution">
    <text evidence="1">The sequence shown here is derived from an EMBL/GenBank/DDBJ whole genome shotgun (WGS) entry which is preliminary data.</text>
</comment>